<dbReference type="PANTHER" id="PTHR42091:SF1">
    <property type="entry name" value="CONSERVED GLYCINE-RICH PROTEIN (AFU_ORTHOLOGUE AFUA_7G02440)"/>
    <property type="match status" value="1"/>
</dbReference>
<name>A0A084B903_STACB</name>
<gene>
    <name evidence="4" type="ORF">S7711_02622</name>
</gene>
<evidence type="ECO:0000256" key="1">
    <source>
        <dbReference type="SAM" id="MobiDB-lite"/>
    </source>
</evidence>
<organism evidence="4 5">
    <name type="scientific">Stachybotrys chartarum (strain CBS 109288 / IBT 7711)</name>
    <name type="common">Toxic black mold</name>
    <name type="synonym">Stilbospora chartarum</name>
    <dbReference type="NCBI Taxonomy" id="1280523"/>
    <lineage>
        <taxon>Eukaryota</taxon>
        <taxon>Fungi</taxon>
        <taxon>Dikarya</taxon>
        <taxon>Ascomycota</taxon>
        <taxon>Pezizomycotina</taxon>
        <taxon>Sordariomycetes</taxon>
        <taxon>Hypocreomycetidae</taxon>
        <taxon>Hypocreales</taxon>
        <taxon>Stachybotryaceae</taxon>
        <taxon>Stachybotrys</taxon>
    </lineage>
</organism>
<keyword evidence="2" id="KW-0732">Signal</keyword>
<keyword evidence="5" id="KW-1185">Reference proteome</keyword>
<feature type="compositionally biased region" description="Gly residues" evidence="1">
    <location>
        <begin position="40"/>
        <end position="54"/>
    </location>
</feature>
<dbReference type="EMBL" id="KL647681">
    <property type="protein sequence ID" value="KEY74032.1"/>
    <property type="molecule type" value="Genomic_DNA"/>
</dbReference>
<evidence type="ECO:0000313" key="5">
    <source>
        <dbReference type="Proteomes" id="UP000028045"/>
    </source>
</evidence>
<sequence length="250" mass="26293">MRIDLALAALTLFSSAAAVATGQNAVISDEHELYKRRGGGGRGGRGGSSGGNNGNSGNSGSSRPASTRPDSNAGGRTSGGSGTQPSFGNGRYYGGGAAVPYTSGHRSPGRRPIVPILLLAPALLFWPGSWHHGAYIYEYEEEYTFFNETSNEEETLDVICGCARYSVCSCEENTDEDYLDDLIGDGDYNELDNSVVNVGERDGEKVLLINGTLQNGTTADSPATGSKRLMIENMGYWPAVAAVMAAVFLA</sequence>
<evidence type="ECO:0000256" key="2">
    <source>
        <dbReference type="SAM" id="SignalP"/>
    </source>
</evidence>
<dbReference type="Pfam" id="PF24866">
    <property type="entry name" value="DUF7732"/>
    <property type="match status" value="1"/>
</dbReference>
<feature type="domain" description="DUF7732" evidence="3">
    <location>
        <begin position="92"/>
        <end position="217"/>
    </location>
</feature>
<dbReference type="OrthoDB" id="5425547at2759"/>
<dbReference type="AlphaFoldDB" id="A0A084B903"/>
<proteinExistence type="predicted"/>
<dbReference type="Proteomes" id="UP000028045">
    <property type="component" value="Unassembled WGS sequence"/>
</dbReference>
<feature type="signal peptide" evidence="2">
    <location>
        <begin position="1"/>
        <end position="22"/>
    </location>
</feature>
<evidence type="ECO:0000313" key="4">
    <source>
        <dbReference type="EMBL" id="KEY74032.1"/>
    </source>
</evidence>
<dbReference type="HOGENOM" id="CLU_060392_0_0_1"/>
<evidence type="ECO:0000259" key="3">
    <source>
        <dbReference type="Pfam" id="PF24866"/>
    </source>
</evidence>
<feature type="region of interest" description="Disordered" evidence="1">
    <location>
        <begin position="33"/>
        <end position="89"/>
    </location>
</feature>
<protein>
    <recommendedName>
        <fullName evidence="3">DUF7732 domain-containing protein</fullName>
    </recommendedName>
</protein>
<accession>A0A084B903</accession>
<feature type="chain" id="PRO_5001771821" description="DUF7732 domain-containing protein" evidence="2">
    <location>
        <begin position="23"/>
        <end position="250"/>
    </location>
</feature>
<dbReference type="InterPro" id="IPR056634">
    <property type="entry name" value="DUF7732"/>
</dbReference>
<reference evidence="4 5" key="1">
    <citation type="journal article" date="2014" name="BMC Genomics">
        <title>Comparative genome sequencing reveals chemotype-specific gene clusters in the toxigenic black mold Stachybotrys.</title>
        <authorList>
            <person name="Semeiks J."/>
            <person name="Borek D."/>
            <person name="Otwinowski Z."/>
            <person name="Grishin N.V."/>
        </authorList>
    </citation>
    <scope>NUCLEOTIDE SEQUENCE [LARGE SCALE GENOMIC DNA]</scope>
    <source>
        <strain evidence="5">CBS 109288 / IBT 7711</strain>
    </source>
</reference>
<dbReference type="PANTHER" id="PTHR42091">
    <property type="entry name" value="CONSERVED GLYCINE-RICH PROTEIN (AFU_ORTHOLOGUE AFUA_7G02440)"/>
    <property type="match status" value="1"/>
</dbReference>